<sequence length="167" mass="18669">MEAVPAHLRHASERDEYAVGDPSDPLEVRRRIPGAGHAAVRCTREDLDHPTHPLKRMEREQDTAAWVAMDTLCHLAVAEASRNPVFHPVIEEIRYAPARQSAFLNDLGGRREKSHRERRAIHEARVDRCDRDAAASMSHHLDGVHTSLTHILRPAPAEAPTKGGRQA</sequence>
<protein>
    <submittedName>
        <fullName evidence="6">FadR family transcriptional regulator</fullName>
    </submittedName>
</protein>
<dbReference type="Proteomes" id="UP000297948">
    <property type="component" value="Unassembled WGS sequence"/>
</dbReference>
<dbReference type="InterPro" id="IPR008920">
    <property type="entry name" value="TF_FadR/GntR_C"/>
</dbReference>
<evidence type="ECO:0000256" key="4">
    <source>
        <dbReference type="SAM" id="MobiDB-lite"/>
    </source>
</evidence>
<keyword evidence="3" id="KW-0804">Transcription</keyword>
<keyword evidence="7" id="KW-1185">Reference proteome</keyword>
<dbReference type="Gene3D" id="1.20.120.530">
    <property type="entry name" value="GntR ligand-binding domain-like"/>
    <property type="match status" value="1"/>
</dbReference>
<evidence type="ECO:0000256" key="1">
    <source>
        <dbReference type="ARBA" id="ARBA00023015"/>
    </source>
</evidence>
<keyword evidence="2" id="KW-0238">DNA-binding</keyword>
<dbReference type="InterPro" id="IPR011711">
    <property type="entry name" value="GntR_C"/>
</dbReference>
<organism evidence="6 7">
    <name type="scientific">Streptomyces palmae</name>
    <dbReference type="NCBI Taxonomy" id="1701085"/>
    <lineage>
        <taxon>Bacteria</taxon>
        <taxon>Bacillati</taxon>
        <taxon>Actinomycetota</taxon>
        <taxon>Actinomycetes</taxon>
        <taxon>Kitasatosporales</taxon>
        <taxon>Streptomycetaceae</taxon>
        <taxon>Streptomyces</taxon>
    </lineage>
</organism>
<evidence type="ECO:0000256" key="2">
    <source>
        <dbReference type="ARBA" id="ARBA00023125"/>
    </source>
</evidence>
<comment type="caution">
    <text evidence="6">The sequence shown here is derived from an EMBL/GenBank/DDBJ whole genome shotgun (WGS) entry which is preliminary data.</text>
</comment>
<evidence type="ECO:0000313" key="7">
    <source>
        <dbReference type="Proteomes" id="UP000297948"/>
    </source>
</evidence>
<gene>
    <name evidence="6" type="ORF">E4099_16980</name>
</gene>
<proteinExistence type="predicted"/>
<dbReference type="RefSeq" id="WP_135339914.1">
    <property type="nucleotide sequence ID" value="NZ_SRID01000149.1"/>
</dbReference>
<dbReference type="AlphaFoldDB" id="A0A4Z0H5X2"/>
<feature type="domain" description="GntR C-terminal" evidence="5">
    <location>
        <begin position="35"/>
        <end position="142"/>
    </location>
</feature>
<dbReference type="SUPFAM" id="SSF48008">
    <property type="entry name" value="GntR ligand-binding domain-like"/>
    <property type="match status" value="1"/>
</dbReference>
<dbReference type="Pfam" id="PF07729">
    <property type="entry name" value="FCD"/>
    <property type="match status" value="1"/>
</dbReference>
<evidence type="ECO:0000313" key="6">
    <source>
        <dbReference type="EMBL" id="TGB07507.1"/>
    </source>
</evidence>
<keyword evidence="1" id="KW-0805">Transcription regulation</keyword>
<accession>A0A4Z0H5X2</accession>
<feature type="region of interest" description="Disordered" evidence="4">
    <location>
        <begin position="1"/>
        <end position="29"/>
    </location>
</feature>
<reference evidence="6 7" key="1">
    <citation type="submission" date="2019-03" db="EMBL/GenBank/DDBJ databases">
        <authorList>
            <person name="Gonzalez-Pimentel J.L."/>
        </authorList>
    </citation>
    <scope>NUCLEOTIDE SEQUENCE [LARGE SCALE GENOMIC DNA]</scope>
    <source>
        <strain evidence="6 7">JCM 31289</strain>
    </source>
</reference>
<evidence type="ECO:0000256" key="3">
    <source>
        <dbReference type="ARBA" id="ARBA00023163"/>
    </source>
</evidence>
<dbReference type="GO" id="GO:0003677">
    <property type="term" value="F:DNA binding"/>
    <property type="evidence" value="ECO:0007669"/>
    <property type="project" value="UniProtKB-KW"/>
</dbReference>
<name>A0A4Z0H5X2_9ACTN</name>
<dbReference type="OrthoDB" id="3567645at2"/>
<dbReference type="EMBL" id="SRID01000149">
    <property type="protein sequence ID" value="TGB07507.1"/>
    <property type="molecule type" value="Genomic_DNA"/>
</dbReference>
<evidence type="ECO:0000259" key="5">
    <source>
        <dbReference type="Pfam" id="PF07729"/>
    </source>
</evidence>